<dbReference type="PANTHER" id="PTHR10846">
    <property type="entry name" value="SODIUM/POTASSIUM/CALCIUM EXCHANGER"/>
    <property type="match status" value="1"/>
</dbReference>
<gene>
    <name evidence="7" type="primary">yrbG</name>
    <name evidence="7" type="ORF">GCM10010832_19670</name>
</gene>
<dbReference type="Gene3D" id="1.20.1420.30">
    <property type="entry name" value="NCX, central ion-binding region"/>
    <property type="match status" value="1"/>
</dbReference>
<keyword evidence="8" id="KW-1185">Reference proteome</keyword>
<evidence type="ECO:0000313" key="8">
    <source>
        <dbReference type="Proteomes" id="UP000599179"/>
    </source>
</evidence>
<evidence type="ECO:0000313" key="7">
    <source>
        <dbReference type="EMBL" id="GGE39513.1"/>
    </source>
</evidence>
<evidence type="ECO:0000256" key="3">
    <source>
        <dbReference type="ARBA" id="ARBA00022989"/>
    </source>
</evidence>
<name>A0ABQ1SH92_9FLAO</name>
<keyword evidence="4 5" id="KW-0472">Membrane</keyword>
<feature type="transmembrane region" description="Helical" evidence="5">
    <location>
        <begin position="236"/>
        <end position="254"/>
    </location>
</feature>
<dbReference type="InterPro" id="IPR044880">
    <property type="entry name" value="NCX_ion-bd_dom_sf"/>
</dbReference>
<comment type="caution">
    <text evidence="7">The sequence shown here is derived from an EMBL/GenBank/DDBJ whole genome shotgun (WGS) entry which is preliminary data.</text>
</comment>
<evidence type="ECO:0000256" key="1">
    <source>
        <dbReference type="ARBA" id="ARBA00004141"/>
    </source>
</evidence>
<feature type="transmembrane region" description="Helical" evidence="5">
    <location>
        <begin position="66"/>
        <end position="82"/>
    </location>
</feature>
<feature type="domain" description="Sodium/calcium exchanger membrane region" evidence="6">
    <location>
        <begin position="2"/>
        <end position="108"/>
    </location>
</feature>
<reference evidence="8" key="1">
    <citation type="journal article" date="2019" name="Int. J. Syst. Evol. Microbiol.">
        <title>The Global Catalogue of Microorganisms (GCM) 10K type strain sequencing project: providing services to taxonomists for standard genome sequencing and annotation.</title>
        <authorList>
            <consortium name="The Broad Institute Genomics Platform"/>
            <consortium name="The Broad Institute Genome Sequencing Center for Infectious Disease"/>
            <person name="Wu L."/>
            <person name="Ma J."/>
        </authorList>
    </citation>
    <scope>NUCLEOTIDE SEQUENCE [LARGE SCALE GENOMIC DNA]</scope>
    <source>
        <strain evidence="8">CGMCC 1.12931</strain>
    </source>
</reference>
<dbReference type="Pfam" id="PF01699">
    <property type="entry name" value="Na_Ca_ex"/>
    <property type="match status" value="2"/>
</dbReference>
<organism evidence="7 8">
    <name type="scientific">Psychroflexus planctonicus</name>
    <dbReference type="NCBI Taxonomy" id="1526575"/>
    <lineage>
        <taxon>Bacteria</taxon>
        <taxon>Pseudomonadati</taxon>
        <taxon>Bacteroidota</taxon>
        <taxon>Flavobacteriia</taxon>
        <taxon>Flavobacteriales</taxon>
        <taxon>Flavobacteriaceae</taxon>
        <taxon>Psychroflexus</taxon>
    </lineage>
</organism>
<evidence type="ECO:0000259" key="6">
    <source>
        <dbReference type="Pfam" id="PF01699"/>
    </source>
</evidence>
<proteinExistence type="predicted"/>
<feature type="domain" description="Sodium/calcium exchanger membrane region" evidence="6">
    <location>
        <begin position="136"/>
        <end position="277"/>
    </location>
</feature>
<keyword evidence="3 5" id="KW-1133">Transmembrane helix</keyword>
<keyword evidence="2 5" id="KW-0812">Transmembrane</keyword>
<dbReference type="InterPro" id="IPR004837">
    <property type="entry name" value="NaCa_Exmemb"/>
</dbReference>
<dbReference type="InterPro" id="IPR004481">
    <property type="entry name" value="K/Na/Ca-exchanger"/>
</dbReference>
<comment type="subcellular location">
    <subcellularLocation>
        <location evidence="1">Membrane</location>
        <topology evidence="1">Multi-pass membrane protein</topology>
    </subcellularLocation>
</comment>
<evidence type="ECO:0000256" key="4">
    <source>
        <dbReference type="ARBA" id="ARBA00023136"/>
    </source>
</evidence>
<evidence type="ECO:0000256" key="5">
    <source>
        <dbReference type="SAM" id="Phobius"/>
    </source>
</evidence>
<dbReference type="Proteomes" id="UP000599179">
    <property type="component" value="Unassembled WGS sequence"/>
</dbReference>
<sequence length="279" mass="30032">MVIGLTVVSFATSAPELLVSVQAALNESPEIAIGNVIGSNIANIGLVMGITAIIAPLLIDRDFFRLNWPVMMFFSGLLYYFMFTGAEINRVEGILFLVLLAAYLYYLIKRSRGTKGNVPAEVDEKLQEVSNFKVGIWLIIGGLGLYFGSELLVKGAVDLAEKMGVSNRVIAITMIAVGTSIPELAASVISAFKGEKALSLGNLIGSNIFNIAAVLGITATILPIPINSTEILSQDMVLMIGIATVLLPLGFIAPKMSLSRYKGFLLFAFYMSFIYIVAF</sequence>
<feature type="transmembrane region" description="Helical" evidence="5">
    <location>
        <begin position="261"/>
        <end position="278"/>
    </location>
</feature>
<feature type="transmembrane region" description="Helical" evidence="5">
    <location>
        <begin position="169"/>
        <end position="192"/>
    </location>
</feature>
<evidence type="ECO:0000256" key="2">
    <source>
        <dbReference type="ARBA" id="ARBA00022692"/>
    </source>
</evidence>
<feature type="transmembrane region" description="Helical" evidence="5">
    <location>
        <begin position="36"/>
        <end position="59"/>
    </location>
</feature>
<accession>A0ABQ1SH92</accession>
<dbReference type="EMBL" id="BMGM01000008">
    <property type="protein sequence ID" value="GGE39513.1"/>
    <property type="molecule type" value="Genomic_DNA"/>
</dbReference>
<protein>
    <submittedName>
        <fullName evidence="7">Sodium:calcium antiporter</fullName>
    </submittedName>
</protein>
<feature type="transmembrane region" description="Helical" evidence="5">
    <location>
        <begin position="88"/>
        <end position="108"/>
    </location>
</feature>
<feature type="transmembrane region" description="Helical" evidence="5">
    <location>
        <begin position="129"/>
        <end position="149"/>
    </location>
</feature>
<dbReference type="PANTHER" id="PTHR10846:SF8">
    <property type="entry name" value="INNER MEMBRANE PROTEIN YRBG"/>
    <property type="match status" value="1"/>
</dbReference>
<dbReference type="NCBIfam" id="TIGR00367">
    <property type="entry name" value="calcium/sodium antiporter"/>
    <property type="match status" value="1"/>
</dbReference>
<feature type="transmembrane region" description="Helical" evidence="5">
    <location>
        <begin position="204"/>
        <end position="224"/>
    </location>
</feature>